<name>A0AA86JEK7_9CLOT</name>
<comment type="caution">
    <text evidence="1">The sequence shown here is derived from an EMBL/GenBank/DDBJ whole genome shotgun (WGS) entry which is preliminary data.</text>
</comment>
<protein>
    <submittedName>
        <fullName evidence="1">Uncharacterized protein</fullName>
    </submittedName>
</protein>
<dbReference type="RefSeq" id="WP_210887319.1">
    <property type="nucleotide sequence ID" value="NZ_CAKJVE010000004.1"/>
</dbReference>
<organism evidence="1 2">
    <name type="scientific">Clostridium neonatale</name>
    <dbReference type="NCBI Taxonomy" id="137838"/>
    <lineage>
        <taxon>Bacteria</taxon>
        <taxon>Bacillati</taxon>
        <taxon>Bacillota</taxon>
        <taxon>Clostridia</taxon>
        <taxon>Eubacteriales</taxon>
        <taxon>Clostridiaceae</taxon>
        <taxon>Clostridium</taxon>
    </lineage>
</organism>
<dbReference type="Proteomes" id="UP000789738">
    <property type="component" value="Unassembled WGS sequence"/>
</dbReference>
<gene>
    <name evidence="1" type="ORF">CNEO_41913</name>
</gene>
<reference evidence="1" key="1">
    <citation type="submission" date="2021-10" db="EMBL/GenBank/DDBJ databases">
        <authorList>
            <person name="Mesa V."/>
        </authorList>
    </citation>
    <scope>NUCLEOTIDE SEQUENCE</scope>
    <source>
        <strain evidence="1">CC3_PB</strain>
    </source>
</reference>
<evidence type="ECO:0000313" key="2">
    <source>
        <dbReference type="Proteomes" id="UP000789738"/>
    </source>
</evidence>
<proteinExistence type="predicted"/>
<dbReference type="EMBL" id="CAKJVE010000004">
    <property type="protein sequence ID" value="CAG9705487.1"/>
    <property type="molecule type" value="Genomic_DNA"/>
</dbReference>
<accession>A0AA86JEK7</accession>
<dbReference type="AlphaFoldDB" id="A0AA86JEK7"/>
<evidence type="ECO:0000313" key="1">
    <source>
        <dbReference type="EMBL" id="CAG9705487.1"/>
    </source>
</evidence>
<sequence length="89" mass="10177">MDKNKGFEIEEGSKLIVYINNYKEAEVEAAEDITLYPETITMLNGMLLCTDGCRAVEKVAKGIYNIFCWYQDCFLIRNGKAYESAMSQE</sequence>